<dbReference type="InterPro" id="IPR005746">
    <property type="entry name" value="Thioredoxin"/>
</dbReference>
<dbReference type="PRINTS" id="PR00421">
    <property type="entry name" value="THIOREDOXIN"/>
</dbReference>
<dbReference type="PROSITE" id="PS50206">
    <property type="entry name" value="RHODANESE_3"/>
    <property type="match status" value="3"/>
</dbReference>
<feature type="transmembrane region" description="Helical" evidence="6">
    <location>
        <begin position="357"/>
        <end position="382"/>
    </location>
</feature>
<feature type="transmembrane region" description="Helical" evidence="6">
    <location>
        <begin position="772"/>
        <end position="790"/>
    </location>
</feature>
<evidence type="ECO:0000313" key="9">
    <source>
        <dbReference type="EMBL" id="CAK9030088.1"/>
    </source>
</evidence>
<dbReference type="PANTHER" id="PTHR43701">
    <property type="entry name" value="MEMBRANE TRANSPORTER PROTEIN MJ0441-RELATED"/>
    <property type="match status" value="1"/>
</dbReference>
<evidence type="ECO:0000259" key="7">
    <source>
        <dbReference type="PROSITE" id="PS50206"/>
    </source>
</evidence>
<feature type="domain" description="Rhodanese" evidence="7">
    <location>
        <begin position="122"/>
        <end position="174"/>
    </location>
</feature>
<dbReference type="PANTHER" id="PTHR43701:SF2">
    <property type="entry name" value="MEMBRANE TRANSPORTER PROTEIN YJNA-RELATED"/>
    <property type="match status" value="1"/>
</dbReference>
<sequence length="820" mass="86595">MKKSLRSLSLEEVLELQAAGAQVVDVRDGVDFDGGHLKGALNIGLAGKYATWAGSLLSHDRPIVVIAESEHEEEAVMRLGRIGFDNVAGYLAQGMAALDGRPELVQMVERITAAALHDRQQAGEVGIVLDVRSESERQVNGAVAGSLNVPLMELEDRLNEVPDDVPVTVHCAGGAIARPSLAACCNAKGLIDGATAKRLLRINPLQGDRDMATKAVNTITATELRQKQEQGKSIDLIDVRTPAEFEEVHAVGARNVPLDRLDPAQVAATCQTESGEPIYVICRSGSRAAKACEAFLAAGIENIVNVEGGTQAWDEAGHPVRRGRKTISLERQVRIVAGSIVLVGALLAFFVNIHFVWLSAFVGAGLAFAGITDTCGMAMVLAKMPWNQVRRTDAGGAGCETLQSEDLARREVSRSVIQPEEAIMSSVQTVNETNFHEEVLQANQLVLVDFYATWCPPCQALAPYLDQLAGEFAGAVKIVKLNIDEAPSLARQFRIEGVPTLILFERGQPVDRLVGGNPAAIRQKLMLRSFEKSRDIGEGWCAVIVDLLCLLFGMVAGFALGLTGGGGSIFAVPMLVYGIGVAPHEAVGISLAAVGAIAAVGFVQRWRQGEVEIGTGFLFSATGMVGAPVGAWLNSLLPSAVLLTAFAVLMVFIAVRMWHKATTSPAETHAVRARWDSGASDEHGPVCRRDPEGRLKLNSQCAALLALLGFVTGGLSGLFGVGGGFVILPALVLFSGMGIHRAVATSLMIITLVSAAGIGSYLFAGRPIDGELTALFAGGGVLGMLGGTLISRHLTGPALQKGFSVTIVLVAIFVLLKTLL</sequence>
<dbReference type="Gene3D" id="3.40.30.10">
    <property type="entry name" value="Glutaredoxin"/>
    <property type="match status" value="1"/>
</dbReference>
<evidence type="ECO:0000256" key="2">
    <source>
        <dbReference type="ARBA" id="ARBA00022692"/>
    </source>
</evidence>
<evidence type="ECO:0000256" key="6">
    <source>
        <dbReference type="SAM" id="Phobius"/>
    </source>
</evidence>
<dbReference type="PROSITE" id="PS51352">
    <property type="entry name" value="THIOREDOXIN_2"/>
    <property type="match status" value="1"/>
</dbReference>
<dbReference type="SUPFAM" id="SSF52833">
    <property type="entry name" value="Thioredoxin-like"/>
    <property type="match status" value="1"/>
</dbReference>
<proteinExistence type="predicted"/>
<organism evidence="9 10">
    <name type="scientific">Durusdinium trenchii</name>
    <dbReference type="NCBI Taxonomy" id="1381693"/>
    <lineage>
        <taxon>Eukaryota</taxon>
        <taxon>Sar</taxon>
        <taxon>Alveolata</taxon>
        <taxon>Dinophyceae</taxon>
        <taxon>Suessiales</taxon>
        <taxon>Symbiodiniaceae</taxon>
        <taxon>Durusdinium</taxon>
    </lineage>
</organism>
<dbReference type="PROSITE" id="PS00194">
    <property type="entry name" value="THIOREDOXIN_1"/>
    <property type="match status" value="1"/>
</dbReference>
<feature type="transmembrane region" description="Helical" evidence="6">
    <location>
        <begin position="704"/>
        <end position="731"/>
    </location>
</feature>
<dbReference type="InterPro" id="IPR002781">
    <property type="entry name" value="TM_pro_TauE-like"/>
</dbReference>
<feature type="transmembrane region" description="Helical" evidence="6">
    <location>
        <begin position="574"/>
        <end position="603"/>
    </location>
</feature>
<dbReference type="InterPro" id="IPR017937">
    <property type="entry name" value="Thioredoxin_CS"/>
</dbReference>
<feature type="transmembrane region" description="Helical" evidence="6">
    <location>
        <begin position="615"/>
        <end position="633"/>
    </location>
</feature>
<keyword evidence="4 6" id="KW-0472">Membrane</keyword>
<dbReference type="InterPro" id="IPR036249">
    <property type="entry name" value="Thioredoxin-like_sf"/>
</dbReference>
<dbReference type="Gene3D" id="6.10.140.1340">
    <property type="match status" value="1"/>
</dbReference>
<feature type="transmembrane region" description="Helical" evidence="6">
    <location>
        <begin position="743"/>
        <end position="765"/>
    </location>
</feature>
<dbReference type="CDD" id="cd02947">
    <property type="entry name" value="TRX_family"/>
    <property type="match status" value="1"/>
</dbReference>
<evidence type="ECO:0000256" key="3">
    <source>
        <dbReference type="ARBA" id="ARBA00022989"/>
    </source>
</evidence>
<dbReference type="NCBIfam" id="TIGR01068">
    <property type="entry name" value="thioredoxin"/>
    <property type="match status" value="1"/>
</dbReference>
<name>A0ABP0KT69_9DINO</name>
<feature type="domain" description="Thioredoxin" evidence="8">
    <location>
        <begin position="416"/>
        <end position="535"/>
    </location>
</feature>
<dbReference type="InterPro" id="IPR001763">
    <property type="entry name" value="Rhodanese-like_dom"/>
</dbReference>
<dbReference type="InterPro" id="IPR013766">
    <property type="entry name" value="Thioredoxin_domain"/>
</dbReference>
<dbReference type="SUPFAM" id="SSF52821">
    <property type="entry name" value="Rhodanese/Cell cycle control phosphatase"/>
    <property type="match status" value="3"/>
</dbReference>
<feature type="transmembrane region" description="Helical" evidence="6">
    <location>
        <begin position="333"/>
        <end position="351"/>
    </location>
</feature>
<feature type="transmembrane region" description="Helical" evidence="6">
    <location>
        <begin position="639"/>
        <end position="658"/>
    </location>
</feature>
<comment type="subcellular location">
    <subcellularLocation>
        <location evidence="1">Membrane</location>
        <topology evidence="1">Multi-pass membrane protein</topology>
    </subcellularLocation>
</comment>
<dbReference type="Pfam" id="PF11127">
    <property type="entry name" value="YgaP-like_TM"/>
    <property type="match status" value="1"/>
</dbReference>
<dbReference type="Pfam" id="PF00085">
    <property type="entry name" value="Thioredoxin"/>
    <property type="match status" value="1"/>
</dbReference>
<dbReference type="CDD" id="cd00158">
    <property type="entry name" value="RHOD"/>
    <property type="match status" value="2"/>
</dbReference>
<dbReference type="SMART" id="SM00450">
    <property type="entry name" value="RHOD"/>
    <property type="match status" value="3"/>
</dbReference>
<accession>A0ABP0KT69</accession>
<feature type="domain" description="Rhodanese" evidence="7">
    <location>
        <begin position="17"/>
        <end position="99"/>
    </location>
</feature>
<keyword evidence="5" id="KW-1015">Disulfide bond</keyword>
<reference evidence="9 10" key="1">
    <citation type="submission" date="2024-02" db="EMBL/GenBank/DDBJ databases">
        <authorList>
            <person name="Chen Y."/>
            <person name="Shah S."/>
            <person name="Dougan E. K."/>
            <person name="Thang M."/>
            <person name="Chan C."/>
        </authorList>
    </citation>
    <scope>NUCLEOTIDE SEQUENCE [LARGE SCALE GENOMIC DNA]</scope>
</reference>
<keyword evidence="3 6" id="KW-1133">Transmembrane helix</keyword>
<evidence type="ECO:0000313" key="10">
    <source>
        <dbReference type="Proteomes" id="UP001642464"/>
    </source>
</evidence>
<evidence type="ECO:0000256" key="1">
    <source>
        <dbReference type="ARBA" id="ARBA00004141"/>
    </source>
</evidence>
<dbReference type="InterPro" id="IPR021309">
    <property type="entry name" value="YgaP-like_TM"/>
</dbReference>
<dbReference type="Pfam" id="PF01925">
    <property type="entry name" value="TauE"/>
    <property type="match status" value="1"/>
</dbReference>
<evidence type="ECO:0000259" key="8">
    <source>
        <dbReference type="PROSITE" id="PS51352"/>
    </source>
</evidence>
<feature type="transmembrane region" description="Helical" evidence="6">
    <location>
        <begin position="802"/>
        <end position="819"/>
    </location>
</feature>
<keyword evidence="2 6" id="KW-0812">Transmembrane</keyword>
<dbReference type="Pfam" id="PF00581">
    <property type="entry name" value="Rhodanese"/>
    <property type="match status" value="3"/>
</dbReference>
<dbReference type="EMBL" id="CAXAMM010012946">
    <property type="protein sequence ID" value="CAK9030088.1"/>
    <property type="molecule type" value="Genomic_DNA"/>
</dbReference>
<feature type="transmembrane region" description="Helical" evidence="6">
    <location>
        <begin position="540"/>
        <end position="562"/>
    </location>
</feature>
<dbReference type="Gene3D" id="3.40.250.10">
    <property type="entry name" value="Rhodanese-like domain"/>
    <property type="match status" value="3"/>
</dbReference>
<evidence type="ECO:0000256" key="5">
    <source>
        <dbReference type="ARBA" id="ARBA00023157"/>
    </source>
</evidence>
<dbReference type="Proteomes" id="UP001642464">
    <property type="component" value="Unassembled WGS sequence"/>
</dbReference>
<evidence type="ECO:0000256" key="4">
    <source>
        <dbReference type="ARBA" id="ARBA00023136"/>
    </source>
</evidence>
<keyword evidence="10" id="KW-1185">Reference proteome</keyword>
<protein>
    <submittedName>
        <fullName evidence="9">Uncharacterized protein slr1261</fullName>
    </submittedName>
</protein>
<dbReference type="InterPro" id="IPR051598">
    <property type="entry name" value="TSUP/Inactive_protease-like"/>
</dbReference>
<feature type="domain" description="Rhodanese" evidence="7">
    <location>
        <begin position="230"/>
        <end position="322"/>
    </location>
</feature>
<dbReference type="InterPro" id="IPR036873">
    <property type="entry name" value="Rhodanese-like_dom_sf"/>
</dbReference>
<gene>
    <name evidence="9" type="ORF">SCF082_LOCUS19072</name>
</gene>
<comment type="caution">
    <text evidence="9">The sequence shown here is derived from an EMBL/GenBank/DDBJ whole genome shotgun (WGS) entry which is preliminary data.</text>
</comment>